<proteinExistence type="predicted"/>
<name>A0A937UV61_9ACTN</name>
<feature type="region of interest" description="Disordered" evidence="1">
    <location>
        <begin position="1063"/>
        <end position="1106"/>
    </location>
</feature>
<dbReference type="EMBL" id="JAEACQ010000359">
    <property type="protein sequence ID" value="MBL7632940.1"/>
    <property type="molecule type" value="Genomic_DNA"/>
</dbReference>
<gene>
    <name evidence="2" type="ORF">I7412_38480</name>
</gene>
<evidence type="ECO:0000313" key="2">
    <source>
        <dbReference type="EMBL" id="MBL7632940.1"/>
    </source>
</evidence>
<feature type="compositionally biased region" description="Acidic residues" evidence="1">
    <location>
        <begin position="110"/>
        <end position="122"/>
    </location>
</feature>
<feature type="compositionally biased region" description="Acidic residues" evidence="1">
    <location>
        <begin position="217"/>
        <end position="234"/>
    </location>
</feature>
<feature type="region of interest" description="Disordered" evidence="1">
    <location>
        <begin position="1154"/>
        <end position="1173"/>
    </location>
</feature>
<organism evidence="2 3">
    <name type="scientific">Frankia nepalensis</name>
    <dbReference type="NCBI Taxonomy" id="1836974"/>
    <lineage>
        <taxon>Bacteria</taxon>
        <taxon>Bacillati</taxon>
        <taxon>Actinomycetota</taxon>
        <taxon>Actinomycetes</taxon>
        <taxon>Frankiales</taxon>
        <taxon>Frankiaceae</taxon>
        <taxon>Frankia</taxon>
    </lineage>
</organism>
<evidence type="ECO:0000313" key="3">
    <source>
        <dbReference type="Proteomes" id="UP000604475"/>
    </source>
</evidence>
<evidence type="ECO:0000256" key="1">
    <source>
        <dbReference type="SAM" id="MobiDB-lite"/>
    </source>
</evidence>
<feature type="region of interest" description="Disordered" evidence="1">
    <location>
        <begin position="918"/>
        <end position="940"/>
    </location>
</feature>
<feature type="compositionally biased region" description="Gly residues" evidence="1">
    <location>
        <begin position="926"/>
        <end position="938"/>
    </location>
</feature>
<accession>A0A937UV61</accession>
<dbReference type="RefSeq" id="WP_203005757.1">
    <property type="nucleotide sequence ID" value="NZ_JADWYU010000240.1"/>
</dbReference>
<protein>
    <submittedName>
        <fullName evidence="2">Uncharacterized protein</fullName>
    </submittedName>
</protein>
<comment type="caution">
    <text evidence="2">The sequence shown here is derived from an EMBL/GenBank/DDBJ whole genome shotgun (WGS) entry which is preliminary data.</text>
</comment>
<reference evidence="2" key="1">
    <citation type="submission" date="2020-12" db="EMBL/GenBank/DDBJ databases">
        <title>Genomic characterization of non-nitrogen-fixing Frankia strains.</title>
        <authorList>
            <person name="Carlos-Shanley C."/>
            <person name="Guerra T."/>
            <person name="Hahn D."/>
        </authorList>
    </citation>
    <scope>NUCLEOTIDE SEQUENCE</scope>
    <source>
        <strain evidence="2">CN6</strain>
    </source>
</reference>
<feature type="region of interest" description="Disordered" evidence="1">
    <location>
        <begin position="100"/>
        <end position="195"/>
    </location>
</feature>
<dbReference type="AlphaFoldDB" id="A0A937UV61"/>
<dbReference type="Proteomes" id="UP000604475">
    <property type="component" value="Unassembled WGS sequence"/>
</dbReference>
<sequence>MSDALAFNTGLPLAAELRAHVLRRLGAEDDWVGRGPDGTGLTWRHSELATFLELLAVPRGASSVAVLRVTTPVSTIGDPARAAALCERLNDACTLNRWMAGPWPAIPDPVDLDDDPDDDEAQDSSGWDMRLPGQTGPVDPPAPAGVADAGGASNVEDLAAPAAGEPVPSPDEPDEPDGPASGQDAQEAEPDGTAVEPGVLYLSCSFVVGRRDQPREYDEEDDEDEDGDTGDDAPDTTGLAQLAVATVGAQIATAVGALAAGLHDEVAGVPYLVRGDDGAVRPSRHRVVHYLDALHAGAETDNTPLWRGLLTAFDELRYDQEADGGPVWGAGDGRGFRCEVPFGWGPFPPGPDDRPVDVVAAREPAGQGALTSLVQASRHDPHPEAGEGLYLTMRAPVIVPGSASDRRRRADGSAGDDVAHLLAALNGQDAQDPGAGHGIGAWVLRDDAPTWVVFLPNAMASGHPATTVAVLREVLLAAAGASLLARRVLLADEELTALDRRPVGPASLRPAGLAFAADTTSGDEPALTLDTLYAGLVGPDVEWSVLGDAGFDWWPHRGRQRVRVTPRPVPDGRRAGSLRVSTEVASGARATPEVLRLLARRNAADGCSTLVLDPGSGTVETVARFHVGPTPWTPDRTWARLAAIYQLVRAEQAAAELTGLGGPSRGAVAAASAHPVSGPRPSRDVLFEALPDIRAGARETTGEGDWPRPLVPPLALTALMAPPHRVTGHRPGRALTAEWWTRSFDPSGVAARCRAELDSFDHPDLGPGTRVRTCLDYLPGDVDERAAWCNDRNRALLADAAADDLTVVGGWGLDDTDTPCLTTWFFPETLLGDHPDEVASALARLLRHQQWIVFVSLADSPVTPVTDARTAAELAAGLPSMFGALRSVLDYPAGLSLTARAPGTAHDFVDTAHGSAATADGSAATGEGGAGAGAGGGQTADQGTVVVELARPYTPPAHEELMSWPRLAQPTSEPGRPRLLTRLELPLDGLRGPLALLLATLTAGSRTWLPDLGGYAEPGVGGQRPLTVPGRLGNSFRDAHVRDALGRLLFDGQIADDGAGTGFLVLAEPEPPAGPDAVPAGTLPESRPDAGQASEAQAGSPEAGTAGFTLADELGLASHGPRTVARLAPPYPGDHPFYGSGVLVLDTHLDPGLTRPGGLDPLGGGGSRPDAHQSDDAELATALTLIAGSAPQPTCGAWIAHEQTGTLTYRICLPPSCLLWPAPEAVGSVLHAAWHVAIAQVRAAARLLTGTAPQPSAGGPAN</sequence>
<feature type="region of interest" description="Disordered" evidence="1">
    <location>
        <begin position="211"/>
        <end position="236"/>
    </location>
</feature>
<keyword evidence="3" id="KW-1185">Reference proteome</keyword>